<feature type="active site" evidence="5">
    <location>
        <position position="216"/>
    </location>
</feature>
<evidence type="ECO:0000256" key="3">
    <source>
        <dbReference type="ARBA" id="ARBA00022747"/>
    </source>
</evidence>
<comment type="catalytic activity">
    <reaction evidence="4">
        <text>a 2'-deoxycytidine in DNA + S-adenosyl-L-methionine = a 5-methyl-2'-deoxycytidine in DNA + S-adenosyl-L-homocysteine + H(+)</text>
        <dbReference type="Rhea" id="RHEA:13681"/>
        <dbReference type="Rhea" id="RHEA-COMP:11369"/>
        <dbReference type="Rhea" id="RHEA-COMP:11370"/>
        <dbReference type="ChEBI" id="CHEBI:15378"/>
        <dbReference type="ChEBI" id="CHEBI:57856"/>
        <dbReference type="ChEBI" id="CHEBI:59789"/>
        <dbReference type="ChEBI" id="CHEBI:85452"/>
        <dbReference type="ChEBI" id="CHEBI:85454"/>
        <dbReference type="EC" id="2.1.1.37"/>
    </reaction>
</comment>
<dbReference type="GO" id="GO:0009307">
    <property type="term" value="P:DNA restriction-modification system"/>
    <property type="evidence" value="ECO:0007669"/>
    <property type="project" value="UniProtKB-KW"/>
</dbReference>
<evidence type="ECO:0000313" key="7">
    <source>
        <dbReference type="Proteomes" id="UP000076661"/>
    </source>
</evidence>
<dbReference type="InterPro" id="IPR001525">
    <property type="entry name" value="C5_MeTfrase"/>
</dbReference>
<comment type="similarity">
    <text evidence="5">Belongs to the class I-like SAM-binding methyltransferase superfamily. C5-methyltransferase family.</text>
</comment>
<evidence type="ECO:0000256" key="2">
    <source>
        <dbReference type="ARBA" id="ARBA00022679"/>
    </source>
</evidence>
<gene>
    <name evidence="6" type="ORF">N478_03400</name>
</gene>
<accession>A0A167KUT0</accession>
<dbReference type="PATRIC" id="fig|1365257.3.peg.3714"/>
<name>A0A167KUT0_9GAMM</name>
<evidence type="ECO:0000256" key="5">
    <source>
        <dbReference type="PROSITE-ProRule" id="PRU01016"/>
    </source>
</evidence>
<keyword evidence="3" id="KW-0680">Restriction system</keyword>
<protein>
    <submittedName>
        <fullName evidence="6">Uncharacterized protein</fullName>
    </submittedName>
</protein>
<evidence type="ECO:0000256" key="4">
    <source>
        <dbReference type="ARBA" id="ARBA00047422"/>
    </source>
</evidence>
<dbReference type="RefSeq" id="WP_063382094.1">
    <property type="nucleotide sequence ID" value="NZ_AUXX01000034.1"/>
</dbReference>
<dbReference type="AlphaFoldDB" id="A0A167KUT0"/>
<proteinExistence type="inferred from homology"/>
<dbReference type="GO" id="GO:0032259">
    <property type="term" value="P:methylation"/>
    <property type="evidence" value="ECO:0007669"/>
    <property type="project" value="UniProtKB-KW"/>
</dbReference>
<organism evidence="6 7">
    <name type="scientific">Pseudoalteromonas luteoviolacea S4060-1</name>
    <dbReference type="NCBI Taxonomy" id="1365257"/>
    <lineage>
        <taxon>Bacteria</taxon>
        <taxon>Pseudomonadati</taxon>
        <taxon>Pseudomonadota</taxon>
        <taxon>Gammaproteobacteria</taxon>
        <taxon>Alteromonadales</taxon>
        <taxon>Pseudoalteromonadaceae</taxon>
        <taxon>Pseudoalteromonas</taxon>
    </lineage>
</organism>
<keyword evidence="2 5" id="KW-0808">Transferase</keyword>
<dbReference type="Pfam" id="PF00145">
    <property type="entry name" value="DNA_methylase"/>
    <property type="match status" value="1"/>
</dbReference>
<reference evidence="6 7" key="1">
    <citation type="submission" date="2013-07" db="EMBL/GenBank/DDBJ databases">
        <title>Comparative Genomic and Metabolomic Analysis of Twelve Strains of Pseudoalteromonas luteoviolacea.</title>
        <authorList>
            <person name="Vynne N.G."/>
            <person name="Mansson M."/>
            <person name="Gram L."/>
        </authorList>
    </citation>
    <scope>NUCLEOTIDE SEQUENCE [LARGE SCALE GENOMIC DNA]</scope>
    <source>
        <strain evidence="6 7">S4060-1</strain>
    </source>
</reference>
<dbReference type="Gene3D" id="3.40.50.150">
    <property type="entry name" value="Vaccinia Virus protein VP39"/>
    <property type="match status" value="1"/>
</dbReference>
<dbReference type="PROSITE" id="PS51679">
    <property type="entry name" value="SAM_MT_C5"/>
    <property type="match status" value="1"/>
</dbReference>
<evidence type="ECO:0000256" key="1">
    <source>
        <dbReference type="ARBA" id="ARBA00022603"/>
    </source>
</evidence>
<evidence type="ECO:0000313" key="6">
    <source>
        <dbReference type="EMBL" id="KZN63308.1"/>
    </source>
</evidence>
<dbReference type="Proteomes" id="UP000076661">
    <property type="component" value="Unassembled WGS sequence"/>
</dbReference>
<dbReference type="GO" id="GO:0003886">
    <property type="term" value="F:DNA (cytosine-5-)-methyltransferase activity"/>
    <property type="evidence" value="ECO:0007669"/>
    <property type="project" value="UniProtKB-EC"/>
</dbReference>
<dbReference type="SUPFAM" id="SSF53335">
    <property type="entry name" value="S-adenosyl-L-methionine-dependent methyltransferases"/>
    <property type="match status" value="1"/>
</dbReference>
<sequence>MQILINTVIGNNRGKERVWLEQTTLRLVGEPGAKLALTFNGSTLKAKLDESGSLLISKRKVRNQNTYKPLIELRDRHCLDAFGKTLKELFPMAKKLRVVIKKGLMLVKVAVIELSKLLAVASTLEKLRNQSTLSIATFYAGAGIFDRAMHKGLEQAGLKAKADLIVERESKYLDVLYDNQRDILSDDCLVCCSDVRGLLLTRLEKRIDIFLASPPCTAVSPSGRAKKSLSKPEDDPDAGDAFVDVLSFVCLNTPTVVVLENERSYVNTASFSVIENRLKHLGYKVSYEVLNGVDYGSFEPRKRVFLVATLISEYDFSNIPKSTNIRTISSILEDVALDSPRWKSFDYLVAKEERDRAEGKGFSRSLHDGSETKLKNIIRRLYSKGGSCDPFVQHPTDEEKSRLFTKLEHARLRDLDESLLLNVNEGCSHEFMGQSGVYSLVEKLAYEIGVMMKRAA</sequence>
<keyword evidence="1 5" id="KW-0489">Methyltransferase</keyword>
<comment type="caution">
    <text evidence="6">The sequence shown here is derived from an EMBL/GenBank/DDBJ whole genome shotgun (WGS) entry which is preliminary data.</text>
</comment>
<dbReference type="EMBL" id="AUXX01000034">
    <property type="protein sequence ID" value="KZN63308.1"/>
    <property type="molecule type" value="Genomic_DNA"/>
</dbReference>
<dbReference type="InterPro" id="IPR029063">
    <property type="entry name" value="SAM-dependent_MTases_sf"/>
</dbReference>
<keyword evidence="5" id="KW-0949">S-adenosyl-L-methionine</keyword>